<comment type="subcellular location">
    <subcellularLocation>
        <location evidence="1 4">Mitochondrion matrix</location>
    </subcellularLocation>
</comment>
<evidence type="ECO:0000256" key="6">
    <source>
        <dbReference type="SAM" id="MobiDB-lite"/>
    </source>
</evidence>
<evidence type="ECO:0000256" key="2">
    <source>
        <dbReference type="ARBA" id="ARBA00009054"/>
    </source>
</evidence>
<name>A0A7S2YRA9_9STRA</name>
<dbReference type="GO" id="GO:0042803">
    <property type="term" value="F:protein homodimerization activity"/>
    <property type="evidence" value="ECO:0007669"/>
    <property type="project" value="InterPro"/>
</dbReference>
<dbReference type="InterPro" id="IPR000740">
    <property type="entry name" value="GrpE"/>
</dbReference>
<dbReference type="PANTHER" id="PTHR21237">
    <property type="entry name" value="GRPE PROTEIN"/>
    <property type="match status" value="1"/>
</dbReference>
<dbReference type="Pfam" id="PF01025">
    <property type="entry name" value="GrpE"/>
    <property type="match status" value="1"/>
</dbReference>
<dbReference type="GO" id="GO:0000774">
    <property type="term" value="F:adenyl-nucleotide exchange factor activity"/>
    <property type="evidence" value="ECO:0007669"/>
    <property type="project" value="InterPro"/>
</dbReference>
<evidence type="ECO:0000313" key="7">
    <source>
        <dbReference type="EMBL" id="CAD9991322.1"/>
    </source>
</evidence>
<dbReference type="GO" id="GO:0006457">
    <property type="term" value="P:protein folding"/>
    <property type="evidence" value="ECO:0007669"/>
    <property type="project" value="InterPro"/>
</dbReference>
<dbReference type="GO" id="GO:0051082">
    <property type="term" value="F:unfolded protein binding"/>
    <property type="evidence" value="ECO:0007669"/>
    <property type="project" value="TreeGrafter"/>
</dbReference>
<dbReference type="InterPro" id="IPR013805">
    <property type="entry name" value="GrpE_CC"/>
</dbReference>
<dbReference type="InterPro" id="IPR009012">
    <property type="entry name" value="GrpE_head"/>
</dbReference>
<feature type="compositionally biased region" description="Basic and acidic residues" evidence="6">
    <location>
        <begin position="58"/>
        <end position="73"/>
    </location>
</feature>
<dbReference type="PROSITE" id="PS01071">
    <property type="entry name" value="GRPE"/>
    <property type="match status" value="1"/>
</dbReference>
<evidence type="ECO:0000256" key="3">
    <source>
        <dbReference type="ARBA" id="ARBA00023186"/>
    </source>
</evidence>
<gene>
    <name evidence="7" type="ORF">APAL1065_LOCUS25319</name>
</gene>
<organism evidence="7">
    <name type="scientific">Entomoneis paludosa</name>
    <dbReference type="NCBI Taxonomy" id="265537"/>
    <lineage>
        <taxon>Eukaryota</taxon>
        <taxon>Sar</taxon>
        <taxon>Stramenopiles</taxon>
        <taxon>Ochrophyta</taxon>
        <taxon>Bacillariophyta</taxon>
        <taxon>Bacillariophyceae</taxon>
        <taxon>Bacillariophycidae</taxon>
        <taxon>Entomoneidaceae</taxon>
        <taxon>Entomoneis</taxon>
    </lineage>
</organism>
<dbReference type="SUPFAM" id="SSF51064">
    <property type="entry name" value="Head domain of nucleotide exchange factor GrpE"/>
    <property type="match status" value="1"/>
</dbReference>
<keyword evidence="4" id="KW-0496">Mitochondrion</keyword>
<evidence type="ECO:0000256" key="4">
    <source>
        <dbReference type="RuleBase" id="RU000640"/>
    </source>
</evidence>
<feature type="compositionally biased region" description="Acidic residues" evidence="6">
    <location>
        <begin position="74"/>
        <end position="83"/>
    </location>
</feature>
<feature type="region of interest" description="Disordered" evidence="6">
    <location>
        <begin position="37"/>
        <end position="95"/>
    </location>
</feature>
<dbReference type="AlphaFoldDB" id="A0A7S2YRA9"/>
<evidence type="ECO:0000256" key="1">
    <source>
        <dbReference type="ARBA" id="ARBA00004305"/>
    </source>
</evidence>
<dbReference type="GO" id="GO:0030150">
    <property type="term" value="P:protein import into mitochondrial matrix"/>
    <property type="evidence" value="ECO:0007669"/>
    <property type="project" value="TreeGrafter"/>
</dbReference>
<dbReference type="GO" id="GO:0001405">
    <property type="term" value="C:PAM complex, Tim23 associated import motor"/>
    <property type="evidence" value="ECO:0007669"/>
    <property type="project" value="TreeGrafter"/>
</dbReference>
<dbReference type="GO" id="GO:0051087">
    <property type="term" value="F:protein-folding chaperone binding"/>
    <property type="evidence" value="ECO:0007669"/>
    <property type="project" value="InterPro"/>
</dbReference>
<dbReference type="SUPFAM" id="SSF58014">
    <property type="entry name" value="Coiled-coil domain of nucleotide exchange factor GrpE"/>
    <property type="match status" value="1"/>
</dbReference>
<proteinExistence type="inferred from homology"/>
<feature type="compositionally biased region" description="Polar residues" evidence="6">
    <location>
        <begin position="37"/>
        <end position="51"/>
    </location>
</feature>
<comment type="function">
    <text evidence="4">Essential component of the PAM complex, a complex required for the translocation of transit peptide-containing proteins from the inner membrane into the mitochondrial matrix in an ATP-dependent manner.</text>
</comment>
<dbReference type="Gene3D" id="3.90.20.20">
    <property type="match status" value="1"/>
</dbReference>
<protein>
    <recommendedName>
        <fullName evidence="4">GrpE protein homolog</fullName>
    </recommendedName>
</protein>
<dbReference type="CDD" id="cd00446">
    <property type="entry name" value="GrpE"/>
    <property type="match status" value="1"/>
</dbReference>
<evidence type="ECO:0000256" key="5">
    <source>
        <dbReference type="RuleBase" id="RU004478"/>
    </source>
</evidence>
<keyword evidence="3 4" id="KW-0143">Chaperone</keyword>
<dbReference type="HAMAP" id="MF_01151">
    <property type="entry name" value="GrpE"/>
    <property type="match status" value="1"/>
</dbReference>
<sequence>MASRMILRQLQRQRPTTVLASAFSRAPTRAVAFEQAQATTWKPASITSQQPWRLFSTETEKKAEEAEPPKEEAAPEGEAEEAAAPEPTKEEQLEAQVKELKDQLMRSLAEQENTRKIASRDVASAKQFAIKSFAKSLLDVSDNLTRALEAVPEEARNKEENPVLTTLYEGIEMTDKGLLKAFEMNGLVKYGKVGEAFDPNHHDALYEYPDKEKTPGTIGQVMKPGFMLHKRVLRPAEVGVIKAE</sequence>
<reference evidence="7" key="1">
    <citation type="submission" date="2021-01" db="EMBL/GenBank/DDBJ databases">
        <authorList>
            <person name="Corre E."/>
            <person name="Pelletier E."/>
            <person name="Niang G."/>
            <person name="Scheremetjew M."/>
            <person name="Finn R."/>
            <person name="Kale V."/>
            <person name="Holt S."/>
            <person name="Cochrane G."/>
            <person name="Meng A."/>
            <person name="Brown T."/>
            <person name="Cohen L."/>
        </authorList>
    </citation>
    <scope>NUCLEOTIDE SEQUENCE</scope>
    <source>
        <strain evidence="7">CCMP125</strain>
    </source>
</reference>
<dbReference type="PANTHER" id="PTHR21237:SF23">
    <property type="entry name" value="GRPE PROTEIN HOMOLOG, MITOCHONDRIAL"/>
    <property type="match status" value="1"/>
</dbReference>
<dbReference type="FunFam" id="2.30.22.10:FF:000002">
    <property type="entry name" value="GrpE protein homolog"/>
    <property type="match status" value="1"/>
</dbReference>
<accession>A0A7S2YRA9</accession>
<dbReference type="Gene3D" id="2.30.22.10">
    <property type="entry name" value="Head domain of nucleotide exchange factor GrpE"/>
    <property type="match status" value="1"/>
</dbReference>
<dbReference type="PRINTS" id="PR00773">
    <property type="entry name" value="GRPEPROTEIN"/>
</dbReference>
<comment type="similarity">
    <text evidence="2 5">Belongs to the GrpE family.</text>
</comment>
<dbReference type="EMBL" id="HBHT01037694">
    <property type="protein sequence ID" value="CAD9991322.1"/>
    <property type="molecule type" value="Transcribed_RNA"/>
</dbReference>